<keyword evidence="6 8" id="KW-1133">Transmembrane helix</keyword>
<dbReference type="PANTHER" id="PTHR43357:SF4">
    <property type="entry name" value="INNER MEMBRANE ABC TRANSPORTER PERMEASE PROTEIN YDCV"/>
    <property type="match status" value="1"/>
</dbReference>
<keyword evidence="2 8" id="KW-0813">Transport</keyword>
<dbReference type="Gene3D" id="1.10.3720.10">
    <property type="entry name" value="MetI-like"/>
    <property type="match status" value="1"/>
</dbReference>
<dbReference type="EMBL" id="JADFFK010000037">
    <property type="protein sequence ID" value="MBE9640569.1"/>
    <property type="molecule type" value="Genomic_DNA"/>
</dbReference>
<feature type="domain" description="ABC transmembrane type-1" evidence="9">
    <location>
        <begin position="64"/>
        <end position="252"/>
    </location>
</feature>
<dbReference type="InterPro" id="IPR035906">
    <property type="entry name" value="MetI-like_sf"/>
</dbReference>
<dbReference type="PROSITE" id="PS50928">
    <property type="entry name" value="ABC_TM1"/>
    <property type="match status" value="1"/>
</dbReference>
<evidence type="ECO:0000256" key="1">
    <source>
        <dbReference type="ARBA" id="ARBA00004429"/>
    </source>
</evidence>
<feature type="transmembrane region" description="Helical" evidence="8">
    <location>
        <begin position="188"/>
        <end position="212"/>
    </location>
</feature>
<comment type="subcellular location">
    <subcellularLocation>
        <location evidence="1">Cell inner membrane</location>
        <topology evidence="1">Multi-pass membrane protein</topology>
    </subcellularLocation>
    <subcellularLocation>
        <location evidence="8">Cell membrane</location>
        <topology evidence="8">Multi-pass membrane protein</topology>
    </subcellularLocation>
</comment>
<proteinExistence type="inferred from homology"/>
<gene>
    <name evidence="10" type="ORF">IQ782_27330</name>
</gene>
<keyword evidence="5 8" id="KW-0812">Transmembrane</keyword>
<keyword evidence="11" id="KW-1185">Reference proteome</keyword>
<reference evidence="10 11" key="1">
    <citation type="journal article" date="2021" name="Int. J. Syst. Evol. Microbiol.">
        <title>Salipiger mangrovisoli sp. nov., isolated from mangrove soil and the proposal for the reclassification of Paraphaeobacter pallidus as Salipiger pallidus comb. nov.</title>
        <authorList>
            <person name="Du J."/>
            <person name="Liu Y."/>
            <person name="Pei T."/>
            <person name="Deng M.R."/>
            <person name="Zhu H."/>
        </authorList>
    </citation>
    <scope>NUCLEOTIDE SEQUENCE [LARGE SCALE GENOMIC DNA]</scope>
    <source>
        <strain evidence="10 11">6D45A</strain>
    </source>
</reference>
<evidence type="ECO:0000256" key="3">
    <source>
        <dbReference type="ARBA" id="ARBA00022475"/>
    </source>
</evidence>
<name>A0ABR9XAC2_9RHOB</name>
<comment type="similarity">
    <text evidence="8">Belongs to the binding-protein-dependent transport system permease family.</text>
</comment>
<dbReference type="SUPFAM" id="SSF161098">
    <property type="entry name" value="MetI-like"/>
    <property type="match status" value="1"/>
</dbReference>
<evidence type="ECO:0000256" key="7">
    <source>
        <dbReference type="ARBA" id="ARBA00023136"/>
    </source>
</evidence>
<keyword evidence="3" id="KW-1003">Cell membrane</keyword>
<dbReference type="Pfam" id="PF00528">
    <property type="entry name" value="BPD_transp_1"/>
    <property type="match status" value="1"/>
</dbReference>
<evidence type="ECO:0000313" key="11">
    <source>
        <dbReference type="Proteomes" id="UP000607796"/>
    </source>
</evidence>
<evidence type="ECO:0000256" key="5">
    <source>
        <dbReference type="ARBA" id="ARBA00022692"/>
    </source>
</evidence>
<evidence type="ECO:0000259" key="9">
    <source>
        <dbReference type="PROSITE" id="PS50928"/>
    </source>
</evidence>
<dbReference type="CDD" id="cd06261">
    <property type="entry name" value="TM_PBP2"/>
    <property type="match status" value="1"/>
</dbReference>
<feature type="transmembrane region" description="Helical" evidence="8">
    <location>
        <begin position="132"/>
        <end position="155"/>
    </location>
</feature>
<organism evidence="10 11">
    <name type="scientific">Salipiger mangrovisoli</name>
    <dbReference type="NCBI Taxonomy" id="2865933"/>
    <lineage>
        <taxon>Bacteria</taxon>
        <taxon>Pseudomonadati</taxon>
        <taxon>Pseudomonadota</taxon>
        <taxon>Alphaproteobacteria</taxon>
        <taxon>Rhodobacterales</taxon>
        <taxon>Roseobacteraceae</taxon>
        <taxon>Salipiger</taxon>
    </lineage>
</organism>
<protein>
    <submittedName>
        <fullName evidence="10">ABC transporter permease</fullName>
    </submittedName>
</protein>
<feature type="transmembrane region" description="Helical" evidence="8">
    <location>
        <begin position="12"/>
        <end position="33"/>
    </location>
</feature>
<evidence type="ECO:0000256" key="6">
    <source>
        <dbReference type="ARBA" id="ARBA00022989"/>
    </source>
</evidence>
<evidence type="ECO:0000256" key="4">
    <source>
        <dbReference type="ARBA" id="ARBA00022519"/>
    </source>
</evidence>
<keyword evidence="4" id="KW-0997">Cell inner membrane</keyword>
<accession>A0ABR9XAC2</accession>
<evidence type="ECO:0000313" key="10">
    <source>
        <dbReference type="EMBL" id="MBE9640569.1"/>
    </source>
</evidence>
<keyword evidence="7 8" id="KW-0472">Membrane</keyword>
<dbReference type="Proteomes" id="UP000607796">
    <property type="component" value="Unassembled WGS sequence"/>
</dbReference>
<dbReference type="InterPro" id="IPR000515">
    <property type="entry name" value="MetI-like"/>
</dbReference>
<sequence>MTRSPLRIFFATGSWAILAFLVLPILVVIPVSLTDTSFIGLPREHLSLQHFDTFLHSPEWLHATWTSVWIGVIVGAASTTLGTAFCIGCWFLSDRAAMIARWVMIVPILVPPVVQSLGFYKFWVTLGLIDTHFGVILAHTLLALPYVTISVFAALTNLDRRIPQAARNLGAPLGMAIRTVILPSIRPGMITGAIFAFIVSFDEIVGVLFLTVRRVETLPKMIWEGIQESVDPVIAAVATILVFITLLVTAAAVARSYVASKPQAS</sequence>
<feature type="transmembrane region" description="Helical" evidence="8">
    <location>
        <begin position="99"/>
        <end position="120"/>
    </location>
</feature>
<evidence type="ECO:0000256" key="2">
    <source>
        <dbReference type="ARBA" id="ARBA00022448"/>
    </source>
</evidence>
<dbReference type="PANTHER" id="PTHR43357">
    <property type="entry name" value="INNER MEMBRANE ABC TRANSPORTER PERMEASE PROTEIN YDCV"/>
    <property type="match status" value="1"/>
</dbReference>
<dbReference type="RefSeq" id="WP_194137838.1">
    <property type="nucleotide sequence ID" value="NZ_JADFFK010000037.1"/>
</dbReference>
<evidence type="ECO:0000256" key="8">
    <source>
        <dbReference type="RuleBase" id="RU363032"/>
    </source>
</evidence>
<feature type="transmembrane region" description="Helical" evidence="8">
    <location>
        <begin position="68"/>
        <end position="92"/>
    </location>
</feature>
<comment type="caution">
    <text evidence="10">The sequence shown here is derived from an EMBL/GenBank/DDBJ whole genome shotgun (WGS) entry which is preliminary data.</text>
</comment>
<feature type="transmembrane region" description="Helical" evidence="8">
    <location>
        <begin position="232"/>
        <end position="254"/>
    </location>
</feature>